<proteinExistence type="predicted"/>
<organism evidence="1 2">
    <name type="scientific">Paenibacillus hexagrammi</name>
    <dbReference type="NCBI Taxonomy" id="2908839"/>
    <lineage>
        <taxon>Bacteria</taxon>
        <taxon>Bacillati</taxon>
        <taxon>Bacillota</taxon>
        <taxon>Bacilli</taxon>
        <taxon>Bacillales</taxon>
        <taxon>Paenibacillaceae</taxon>
        <taxon>Paenibacillus</taxon>
    </lineage>
</organism>
<protein>
    <submittedName>
        <fullName evidence="1">Uncharacterized protein</fullName>
    </submittedName>
</protein>
<evidence type="ECO:0000313" key="1">
    <source>
        <dbReference type="EMBL" id="UJF32597.1"/>
    </source>
</evidence>
<reference evidence="1 2" key="1">
    <citation type="journal article" date="2024" name="Int. J. Syst. Evol. Microbiol.">
        <title>Paenibacillus hexagrammi sp. nov., a novel bacterium isolated from the gut content of Hexagrammos agrammus.</title>
        <authorList>
            <person name="Jung H.K."/>
            <person name="Kim D.G."/>
            <person name="Zin H."/>
            <person name="Park J."/>
            <person name="Jung H."/>
            <person name="Kim Y.O."/>
            <person name="Kong H.J."/>
            <person name="Kim J.W."/>
            <person name="Kim Y.S."/>
        </authorList>
    </citation>
    <scope>NUCLEOTIDE SEQUENCE [LARGE SCALE GENOMIC DNA]</scope>
    <source>
        <strain evidence="1 2">YPD9-1</strain>
    </source>
</reference>
<accession>A0ABY3SFK7</accession>
<name>A0ABY3SFK7_9BACL</name>
<dbReference type="EMBL" id="CP090978">
    <property type="protein sequence ID" value="UJF32597.1"/>
    <property type="molecule type" value="Genomic_DNA"/>
</dbReference>
<sequence length="52" mass="5880">MGAPGKDAFLLPVTASLLLYTIIRSVSLTFKQGGIYWRGTFYSLSELKKRRQ</sequence>
<keyword evidence="2" id="KW-1185">Reference proteome</keyword>
<dbReference type="Proteomes" id="UP001649230">
    <property type="component" value="Chromosome"/>
</dbReference>
<dbReference type="RefSeq" id="WP_235118945.1">
    <property type="nucleotide sequence ID" value="NZ_CP090978.1"/>
</dbReference>
<gene>
    <name evidence="1" type="ORF">L0M14_23585</name>
</gene>
<evidence type="ECO:0000313" key="2">
    <source>
        <dbReference type="Proteomes" id="UP001649230"/>
    </source>
</evidence>